<reference evidence="1 2" key="1">
    <citation type="submission" date="2023-11" db="EMBL/GenBank/DDBJ databases">
        <authorList>
            <person name="Hedman E."/>
            <person name="Englund M."/>
            <person name="Stromberg M."/>
            <person name="Nyberg Akerstrom W."/>
            <person name="Nylinder S."/>
            <person name="Jareborg N."/>
            <person name="Kallberg Y."/>
            <person name="Kronander E."/>
        </authorList>
    </citation>
    <scope>NUCLEOTIDE SEQUENCE [LARGE SCALE GENOMIC DNA]</scope>
</reference>
<name>A0AAV1KC18_9NEOP</name>
<dbReference type="Proteomes" id="UP001314205">
    <property type="component" value="Unassembled WGS sequence"/>
</dbReference>
<organism evidence="1 2">
    <name type="scientific">Parnassius mnemosyne</name>
    <name type="common">clouded apollo</name>
    <dbReference type="NCBI Taxonomy" id="213953"/>
    <lineage>
        <taxon>Eukaryota</taxon>
        <taxon>Metazoa</taxon>
        <taxon>Ecdysozoa</taxon>
        <taxon>Arthropoda</taxon>
        <taxon>Hexapoda</taxon>
        <taxon>Insecta</taxon>
        <taxon>Pterygota</taxon>
        <taxon>Neoptera</taxon>
        <taxon>Endopterygota</taxon>
        <taxon>Lepidoptera</taxon>
        <taxon>Glossata</taxon>
        <taxon>Ditrysia</taxon>
        <taxon>Papilionoidea</taxon>
        <taxon>Papilionidae</taxon>
        <taxon>Parnassiinae</taxon>
        <taxon>Parnassini</taxon>
        <taxon>Parnassius</taxon>
        <taxon>Driopa</taxon>
    </lineage>
</organism>
<evidence type="ECO:0000313" key="1">
    <source>
        <dbReference type="EMBL" id="CAK1579256.1"/>
    </source>
</evidence>
<accession>A0AAV1KC18</accession>
<dbReference type="PANTHER" id="PTHR46409">
    <property type="entry name" value="HTH PSQ-TYPE DOMAIN-CONTAINING PROTEIN"/>
    <property type="match status" value="1"/>
</dbReference>
<dbReference type="PANTHER" id="PTHR46409:SF1">
    <property type="entry name" value="HTH PSQ-TYPE DOMAIN-CONTAINING PROTEIN"/>
    <property type="match status" value="1"/>
</dbReference>
<comment type="caution">
    <text evidence="1">The sequence shown here is derived from an EMBL/GenBank/DDBJ whole genome shotgun (WGS) entry which is preliminary data.</text>
</comment>
<keyword evidence="2" id="KW-1185">Reference proteome</keyword>
<dbReference type="EMBL" id="CAVLGL010000002">
    <property type="protein sequence ID" value="CAK1579256.1"/>
    <property type="molecule type" value="Genomic_DNA"/>
</dbReference>
<proteinExistence type="predicted"/>
<gene>
    <name evidence="1" type="ORF">PARMNEM_LOCUS1227</name>
</gene>
<dbReference type="AlphaFoldDB" id="A0AAV1KC18"/>
<protein>
    <submittedName>
        <fullName evidence="1">Uncharacterized protein</fullName>
    </submittedName>
</protein>
<evidence type="ECO:0000313" key="2">
    <source>
        <dbReference type="Proteomes" id="UP001314205"/>
    </source>
</evidence>
<sequence length="212" mass="23981">MKAQDLSTDQCYLYSITSAVSTGVLPEDLANKSPGKMSHARWLTRANRILRLYIPTKSAPKELVILATYVVKVYAPTWFSIKTHPSCKDGARHLYKLISASRYLTAELKAVIDPVIIRNGYFAHPENLLLAMLIDSQQHIRELAARRILKARELPLLRLPCHTQAVERSVKTVTQAANTLCSKTAREGFIRAQIESCKNMPKFESKQDFRVN</sequence>